<keyword evidence="2" id="KW-0722">Serine protease inhibitor</keyword>
<dbReference type="PANTHER" id="PTHR23259">
    <property type="entry name" value="RIDDLE"/>
    <property type="match status" value="1"/>
</dbReference>
<dbReference type="Pfam" id="PF01826">
    <property type="entry name" value="TIL"/>
    <property type="match status" value="2"/>
</dbReference>
<evidence type="ECO:0000256" key="3">
    <source>
        <dbReference type="ARBA" id="ARBA00023157"/>
    </source>
</evidence>
<keyword evidence="1" id="KW-0646">Protease inhibitor</keyword>
<dbReference type="GO" id="GO:0004867">
    <property type="term" value="F:serine-type endopeptidase inhibitor activity"/>
    <property type="evidence" value="ECO:0007669"/>
    <property type="project" value="UniProtKB-KW"/>
</dbReference>
<proteinExistence type="predicted"/>
<dbReference type="AlphaFoldDB" id="A0A914XTT1"/>
<dbReference type="Proteomes" id="UP000887577">
    <property type="component" value="Unplaced"/>
</dbReference>
<sequence length="198" mass="21349">MICNNIPKCECDFGFFRNNQTNECVAEKDCPSQSGQECGENAALRTCPGCEPTCKNPNPICPAICRLGQACQCLQGFVRNDAGKCVKQSECAATGGNNNTQCKENETLKSCPGCEPSCKNPNPVCIQSCREGQECECSQGFVRNDAGKCVKQSECAGNNNNQCKENETLKSCPGCEPSCKNPNVSFLFLIILVLPCSF</sequence>
<dbReference type="SUPFAM" id="SSF57567">
    <property type="entry name" value="Serine protease inhibitors"/>
    <property type="match status" value="2"/>
</dbReference>
<name>A0A914XTT1_9BILA</name>
<evidence type="ECO:0000313" key="6">
    <source>
        <dbReference type="WBParaSite" id="PSU_v2.g11369.t1"/>
    </source>
</evidence>
<evidence type="ECO:0000313" key="5">
    <source>
        <dbReference type="Proteomes" id="UP000887577"/>
    </source>
</evidence>
<dbReference type="Gene3D" id="2.10.25.10">
    <property type="entry name" value="Laminin"/>
    <property type="match status" value="3"/>
</dbReference>
<organism evidence="5 6">
    <name type="scientific">Panagrolaimus superbus</name>
    <dbReference type="NCBI Taxonomy" id="310955"/>
    <lineage>
        <taxon>Eukaryota</taxon>
        <taxon>Metazoa</taxon>
        <taxon>Ecdysozoa</taxon>
        <taxon>Nematoda</taxon>
        <taxon>Chromadorea</taxon>
        <taxon>Rhabditida</taxon>
        <taxon>Tylenchina</taxon>
        <taxon>Panagrolaimomorpha</taxon>
        <taxon>Panagrolaimoidea</taxon>
        <taxon>Panagrolaimidae</taxon>
        <taxon>Panagrolaimus</taxon>
    </lineage>
</organism>
<dbReference type="WBParaSite" id="PSU_v2.g11369.t1">
    <property type="protein sequence ID" value="PSU_v2.g11369.t1"/>
    <property type="gene ID" value="PSU_v2.g11369"/>
</dbReference>
<keyword evidence="3" id="KW-1015">Disulfide bond</keyword>
<dbReference type="InterPro" id="IPR002919">
    <property type="entry name" value="TIL_dom"/>
</dbReference>
<evidence type="ECO:0000259" key="4">
    <source>
        <dbReference type="Pfam" id="PF01826"/>
    </source>
</evidence>
<accession>A0A914XTT1</accession>
<dbReference type="InterPro" id="IPR036084">
    <property type="entry name" value="Ser_inhib-like_sf"/>
</dbReference>
<reference evidence="6" key="1">
    <citation type="submission" date="2022-11" db="UniProtKB">
        <authorList>
            <consortium name="WormBaseParasite"/>
        </authorList>
    </citation>
    <scope>IDENTIFICATION</scope>
</reference>
<evidence type="ECO:0000256" key="1">
    <source>
        <dbReference type="ARBA" id="ARBA00022690"/>
    </source>
</evidence>
<dbReference type="InterPro" id="IPR051368">
    <property type="entry name" value="SerProtInhib-TIL_Domain"/>
</dbReference>
<feature type="domain" description="TIL" evidence="4">
    <location>
        <begin position="102"/>
        <end position="155"/>
    </location>
</feature>
<keyword evidence="5" id="KW-1185">Reference proteome</keyword>
<feature type="domain" description="TIL" evidence="4">
    <location>
        <begin position="38"/>
        <end position="91"/>
    </location>
</feature>
<dbReference type="PANTHER" id="PTHR23259:SF70">
    <property type="entry name" value="ACCESSORY GLAND PROTEIN ACP62F-RELATED"/>
    <property type="match status" value="1"/>
</dbReference>
<evidence type="ECO:0000256" key="2">
    <source>
        <dbReference type="ARBA" id="ARBA00022900"/>
    </source>
</evidence>
<dbReference type="CDD" id="cd19941">
    <property type="entry name" value="TIL"/>
    <property type="match status" value="2"/>
</dbReference>
<protein>
    <submittedName>
        <fullName evidence="6">TIL domain-containing protein</fullName>
    </submittedName>
</protein>